<dbReference type="InterPro" id="IPR036188">
    <property type="entry name" value="FAD/NAD-bd_sf"/>
</dbReference>
<dbReference type="OrthoDB" id="409395at2759"/>
<dbReference type="NCBIfam" id="TIGR03169">
    <property type="entry name" value="Nterm_to_SelD"/>
    <property type="match status" value="1"/>
</dbReference>
<sequence>MSSPLRIVLVGGGHAHLQVIKALNTRSLPSNYSVTLIDPSPTPSYSGMVPGCVSNLYTQDQTKVQLEALARWAGVKYIKSSVVSISSDSNSFTLADSTICKFDVASLDIGSTTRGVKGATKIPGVAEFAIPTRPINELVSKIEAAETHMKTTNTFPENIVIVGAGPAGIELAFAMRARWSKAFPESPPFTVSLLDTGTSLLPNEAAPCQKVTNDALQAHSIDVIHCAKVTEITRTQVLLSDGTALPHSHVIWATGAASHPLAHELSQNGIETDDRGWIRVNRNLQSITNPAVFAAGDCCAISDPEFDSPPKAGVYAVRSGPILVTNLVNYLKEAPLVPYIPQDDFLKLLMLGDGTAVGFRFGLGLRGKWVWKLKDHIDQMFMDLFKVESLNERTPPPPPSTTTPTCIQYDDNSETPTPTPTTPSAAARELLRTDNDVDFKTNWAIIQRMMSDPEFKKEVLHQVHSKII</sequence>
<evidence type="ECO:0000259" key="6">
    <source>
        <dbReference type="Pfam" id="PF07992"/>
    </source>
</evidence>
<comment type="cofactor">
    <cofactor evidence="1">
        <name>FAD</name>
        <dbReference type="ChEBI" id="CHEBI:57692"/>
    </cofactor>
</comment>
<dbReference type="GO" id="GO:0003955">
    <property type="term" value="F:NAD(P)H dehydrogenase (quinone) activity"/>
    <property type="evidence" value="ECO:0007669"/>
    <property type="project" value="TreeGrafter"/>
</dbReference>
<keyword evidence="2" id="KW-0285">Flavoprotein</keyword>
<keyword evidence="4" id="KW-0560">Oxidoreductase</keyword>
<dbReference type="Proteomes" id="UP001165122">
    <property type="component" value="Unassembled WGS sequence"/>
</dbReference>
<dbReference type="InterPro" id="IPR017584">
    <property type="entry name" value="Pyridine_nucleo_diS_OxRdtase_N"/>
</dbReference>
<proteinExistence type="predicted"/>
<feature type="region of interest" description="Disordered" evidence="5">
    <location>
        <begin position="391"/>
        <end position="424"/>
    </location>
</feature>
<dbReference type="PANTHER" id="PTHR42913:SF9">
    <property type="entry name" value="SLR1591 PROTEIN"/>
    <property type="match status" value="1"/>
</dbReference>
<evidence type="ECO:0000256" key="4">
    <source>
        <dbReference type="ARBA" id="ARBA00023002"/>
    </source>
</evidence>
<evidence type="ECO:0000313" key="8">
    <source>
        <dbReference type="Proteomes" id="UP001165122"/>
    </source>
</evidence>
<organism evidence="7 8">
    <name type="scientific">Triparma laevis f. longispina</name>
    <dbReference type="NCBI Taxonomy" id="1714387"/>
    <lineage>
        <taxon>Eukaryota</taxon>
        <taxon>Sar</taxon>
        <taxon>Stramenopiles</taxon>
        <taxon>Ochrophyta</taxon>
        <taxon>Bolidophyceae</taxon>
        <taxon>Parmales</taxon>
        <taxon>Triparmaceae</taxon>
        <taxon>Triparma</taxon>
    </lineage>
</organism>
<gene>
    <name evidence="7" type="ORF">TrLO_g5823</name>
</gene>
<name>A0A9W7DYC6_9STRA</name>
<feature type="domain" description="FAD/NAD(P)-binding" evidence="6">
    <location>
        <begin position="6"/>
        <end position="307"/>
    </location>
</feature>
<dbReference type="AlphaFoldDB" id="A0A9W7DYC6"/>
<evidence type="ECO:0000313" key="7">
    <source>
        <dbReference type="EMBL" id="GMH55168.1"/>
    </source>
</evidence>
<reference evidence="8" key="1">
    <citation type="journal article" date="2023" name="Commun. Biol.">
        <title>Genome analysis of Parmales, the sister group of diatoms, reveals the evolutionary specialization of diatoms from phago-mixotrophs to photoautotrophs.</title>
        <authorList>
            <person name="Ban H."/>
            <person name="Sato S."/>
            <person name="Yoshikawa S."/>
            <person name="Yamada K."/>
            <person name="Nakamura Y."/>
            <person name="Ichinomiya M."/>
            <person name="Sato N."/>
            <person name="Blanc-Mathieu R."/>
            <person name="Endo H."/>
            <person name="Kuwata A."/>
            <person name="Ogata H."/>
        </authorList>
    </citation>
    <scope>NUCLEOTIDE SEQUENCE [LARGE SCALE GENOMIC DNA]</scope>
    <source>
        <strain evidence="8">NIES 3700</strain>
    </source>
</reference>
<dbReference type="SUPFAM" id="SSF51905">
    <property type="entry name" value="FAD/NAD(P)-binding domain"/>
    <property type="match status" value="2"/>
</dbReference>
<dbReference type="GO" id="GO:0019646">
    <property type="term" value="P:aerobic electron transport chain"/>
    <property type="evidence" value="ECO:0007669"/>
    <property type="project" value="TreeGrafter"/>
</dbReference>
<dbReference type="Gene3D" id="3.50.50.100">
    <property type="match status" value="1"/>
</dbReference>
<protein>
    <recommendedName>
        <fullName evidence="6">FAD/NAD(P)-binding domain-containing protein</fullName>
    </recommendedName>
</protein>
<dbReference type="Pfam" id="PF07992">
    <property type="entry name" value="Pyr_redox_2"/>
    <property type="match status" value="1"/>
</dbReference>
<dbReference type="EMBL" id="BRXW01000441">
    <property type="protein sequence ID" value="GMH55168.1"/>
    <property type="molecule type" value="Genomic_DNA"/>
</dbReference>
<comment type="caution">
    <text evidence="7">The sequence shown here is derived from an EMBL/GenBank/DDBJ whole genome shotgun (WGS) entry which is preliminary data.</text>
</comment>
<dbReference type="PANTHER" id="PTHR42913">
    <property type="entry name" value="APOPTOSIS-INDUCING FACTOR 1"/>
    <property type="match status" value="1"/>
</dbReference>
<dbReference type="InterPro" id="IPR023753">
    <property type="entry name" value="FAD/NAD-binding_dom"/>
</dbReference>
<accession>A0A9W7DYC6</accession>
<evidence type="ECO:0000256" key="3">
    <source>
        <dbReference type="ARBA" id="ARBA00022827"/>
    </source>
</evidence>
<keyword evidence="3" id="KW-0274">FAD</keyword>
<evidence type="ECO:0000256" key="2">
    <source>
        <dbReference type="ARBA" id="ARBA00022630"/>
    </source>
</evidence>
<evidence type="ECO:0000256" key="1">
    <source>
        <dbReference type="ARBA" id="ARBA00001974"/>
    </source>
</evidence>
<evidence type="ECO:0000256" key="5">
    <source>
        <dbReference type="SAM" id="MobiDB-lite"/>
    </source>
</evidence>
<dbReference type="InterPro" id="IPR051169">
    <property type="entry name" value="NADH-Q_oxidoreductase"/>
</dbReference>
<keyword evidence="8" id="KW-1185">Reference proteome</keyword>